<keyword evidence="4" id="KW-0633">Potassium transport</keyword>
<feature type="transmembrane region" description="Helical" evidence="8">
    <location>
        <begin position="500"/>
        <end position="519"/>
    </location>
</feature>
<evidence type="ECO:0000313" key="10">
    <source>
        <dbReference type="EMBL" id="SHF00230.1"/>
    </source>
</evidence>
<comment type="similarity">
    <text evidence="2">Belongs to the monovalent cation:proton antiporter 2 (CPA2) transporter (TC 2.A.37) family.</text>
</comment>
<dbReference type="Proteomes" id="UP000184368">
    <property type="component" value="Unassembled WGS sequence"/>
</dbReference>
<dbReference type="STRING" id="1302690.BUE76_14870"/>
<dbReference type="InterPro" id="IPR006153">
    <property type="entry name" value="Cation/H_exchanger_TM"/>
</dbReference>
<accession>A0A1M4Y3H3</accession>
<sequence>MNHLPPLITDLALILGAAAVMTLLFRKLKQPAVLGYILAGILVSPNFKFTPSILEVHNVQEWAEIGVIFLLFSLGLEFSFKKLVQVGGSASISALTQAIGMAVLGYAAAKLMGWSQMDAIFLGAMLSISSTTIIIKAIDELGLKKKKFATLVFGILIVEDIIAIALLVLLSTFATTQSFLSAETGMSILKLAFFLVLWFVGGIFFIPTLLKMARNLLTDELLLIVSLAMCLMMVFLASEAGFSPALGAFIMGSLLAETTKAEKIEHLISPVKDLFGAIFFVSVGMLIDFSIVSQHLGPILLITAVCLVGKVLTTGVGAFVSGNTLKVSLQTGMSQAPIGEFSFIIAALGNTLGVTAPFLYPVIVAVSGITTFATPYMVQWSTPLFFKLERQLPEKLKESMTRYSAQAQTISAASDWQLVVRTFVTNIIVFSVLLIAILYLSDTMFLPFVNRNLEARMGAVSAAGLTLVLMSPFLWGLTVRNEQTEAFARIFSQQRYKGPIWIMRGLKLALALFFILYVLNRYFDTVVAAISAMVLMGLFIAFRGRIQALYDRLETRFIANLNDRELQQQLEDLKEAESHRNVALAPWDAHLTTFEIPPETALAGKTLEELRWREHIGINVAMIRRGQMTIVVPQRDERIFPCDKLYVICTDAQEKKLNAVLRPDKKIAAAYREIEMELDKFTIELESRLLGKTIRESGLRSATNGLVVGIERNGVRLLNPESAMVFEQGDVVWIVGEKKLLDAVT</sequence>
<keyword evidence="11" id="KW-1185">Reference proteome</keyword>
<dbReference type="PANTHER" id="PTHR42751">
    <property type="entry name" value="SODIUM/HYDROGEN EXCHANGER FAMILY/TRKA DOMAIN PROTEIN"/>
    <property type="match status" value="1"/>
</dbReference>
<feature type="transmembrane region" description="Helical" evidence="8">
    <location>
        <begin position="92"/>
        <end position="113"/>
    </location>
</feature>
<dbReference type="Pfam" id="PF02080">
    <property type="entry name" value="TrkA_C"/>
    <property type="match status" value="2"/>
</dbReference>
<keyword evidence="6 8" id="KW-1133">Transmembrane helix</keyword>
<evidence type="ECO:0000256" key="6">
    <source>
        <dbReference type="ARBA" id="ARBA00022989"/>
    </source>
</evidence>
<feature type="transmembrane region" description="Helical" evidence="8">
    <location>
        <begin position="299"/>
        <end position="320"/>
    </location>
</feature>
<feature type="transmembrane region" description="Helical" evidence="8">
    <location>
        <begin position="525"/>
        <end position="542"/>
    </location>
</feature>
<evidence type="ECO:0000256" key="3">
    <source>
        <dbReference type="ARBA" id="ARBA00022448"/>
    </source>
</evidence>
<dbReference type="RefSeq" id="WP_073041268.1">
    <property type="nucleotide sequence ID" value="NZ_FQUO01000004.1"/>
</dbReference>
<feature type="transmembrane region" description="Helical" evidence="8">
    <location>
        <begin position="274"/>
        <end position="292"/>
    </location>
</feature>
<dbReference type="GO" id="GO:1902600">
    <property type="term" value="P:proton transmembrane transport"/>
    <property type="evidence" value="ECO:0007669"/>
    <property type="project" value="InterPro"/>
</dbReference>
<dbReference type="GO" id="GO:0006813">
    <property type="term" value="P:potassium ion transport"/>
    <property type="evidence" value="ECO:0007669"/>
    <property type="project" value="UniProtKB-KW"/>
</dbReference>
<dbReference type="GO" id="GO:0016020">
    <property type="term" value="C:membrane"/>
    <property type="evidence" value="ECO:0007669"/>
    <property type="project" value="UniProtKB-SubCell"/>
</dbReference>
<feature type="transmembrane region" description="Helical" evidence="8">
    <location>
        <begin position="119"/>
        <end position="138"/>
    </location>
</feature>
<dbReference type="Gene3D" id="3.30.70.1450">
    <property type="entry name" value="Regulator of K+ conductance, C-terminal domain"/>
    <property type="match status" value="2"/>
</dbReference>
<organism evidence="10 11">
    <name type="scientific">Cnuella takakiae</name>
    <dbReference type="NCBI Taxonomy" id="1302690"/>
    <lineage>
        <taxon>Bacteria</taxon>
        <taxon>Pseudomonadati</taxon>
        <taxon>Bacteroidota</taxon>
        <taxon>Chitinophagia</taxon>
        <taxon>Chitinophagales</taxon>
        <taxon>Chitinophagaceae</taxon>
        <taxon>Cnuella</taxon>
    </lineage>
</organism>
<feature type="transmembrane region" description="Helical" evidence="8">
    <location>
        <begin position="191"/>
        <end position="210"/>
    </location>
</feature>
<dbReference type="GO" id="GO:0015297">
    <property type="term" value="F:antiporter activity"/>
    <property type="evidence" value="ECO:0007669"/>
    <property type="project" value="InterPro"/>
</dbReference>
<keyword evidence="5 8" id="KW-0812">Transmembrane</keyword>
<dbReference type="InterPro" id="IPR006037">
    <property type="entry name" value="RCK_C"/>
</dbReference>
<protein>
    <submittedName>
        <fullName evidence="10">Transporter, CPA2 family</fullName>
    </submittedName>
</protein>
<feature type="transmembrane region" description="Helical" evidence="8">
    <location>
        <begin position="460"/>
        <end position="479"/>
    </location>
</feature>
<evidence type="ECO:0000256" key="2">
    <source>
        <dbReference type="ARBA" id="ARBA00005551"/>
    </source>
</evidence>
<evidence type="ECO:0000256" key="7">
    <source>
        <dbReference type="ARBA" id="ARBA00023136"/>
    </source>
</evidence>
<dbReference type="InterPro" id="IPR036721">
    <property type="entry name" value="RCK_C_sf"/>
</dbReference>
<evidence type="ECO:0000256" key="4">
    <source>
        <dbReference type="ARBA" id="ARBA00022538"/>
    </source>
</evidence>
<feature type="domain" description="RCK C-terminal" evidence="9">
    <location>
        <begin position="579"/>
        <end position="663"/>
    </location>
</feature>
<feature type="transmembrane region" description="Helical" evidence="8">
    <location>
        <begin position="6"/>
        <end position="25"/>
    </location>
</feature>
<dbReference type="AlphaFoldDB" id="A0A1M4Y3H3"/>
<feature type="domain" description="RCK C-terminal" evidence="9">
    <location>
        <begin position="666"/>
        <end position="745"/>
    </location>
</feature>
<dbReference type="PROSITE" id="PS51202">
    <property type="entry name" value="RCK_C"/>
    <property type="match status" value="2"/>
</dbReference>
<name>A0A1M4Y3H3_9BACT</name>
<keyword evidence="7 8" id="KW-0472">Membrane</keyword>
<dbReference type="Gene3D" id="1.20.1530.20">
    <property type="match status" value="1"/>
</dbReference>
<comment type="subcellular location">
    <subcellularLocation>
        <location evidence="1">Membrane</location>
        <topology evidence="1">Multi-pass membrane protein</topology>
    </subcellularLocation>
</comment>
<keyword evidence="3" id="KW-0813">Transport</keyword>
<dbReference type="EMBL" id="FQUO01000004">
    <property type="protein sequence ID" value="SHF00230.1"/>
    <property type="molecule type" value="Genomic_DNA"/>
</dbReference>
<evidence type="ECO:0000256" key="1">
    <source>
        <dbReference type="ARBA" id="ARBA00004141"/>
    </source>
</evidence>
<dbReference type="InterPro" id="IPR038770">
    <property type="entry name" value="Na+/solute_symporter_sf"/>
</dbReference>
<feature type="transmembrane region" description="Helical" evidence="8">
    <location>
        <begin position="32"/>
        <end position="50"/>
    </location>
</feature>
<feature type="transmembrane region" description="Helical" evidence="8">
    <location>
        <begin position="418"/>
        <end position="440"/>
    </location>
</feature>
<dbReference type="Pfam" id="PF00999">
    <property type="entry name" value="Na_H_Exchanger"/>
    <property type="match status" value="1"/>
</dbReference>
<feature type="transmembrane region" description="Helical" evidence="8">
    <location>
        <begin position="62"/>
        <end position="80"/>
    </location>
</feature>
<evidence type="ECO:0000256" key="8">
    <source>
        <dbReference type="SAM" id="Phobius"/>
    </source>
</evidence>
<dbReference type="OrthoDB" id="9781411at2"/>
<dbReference type="PANTHER" id="PTHR42751:SF3">
    <property type="entry name" value="SODIUM_GLUTAMATE SYMPORTER"/>
    <property type="match status" value="1"/>
</dbReference>
<dbReference type="SUPFAM" id="SSF116726">
    <property type="entry name" value="TrkA C-terminal domain-like"/>
    <property type="match status" value="2"/>
</dbReference>
<keyword evidence="4" id="KW-0406">Ion transport</keyword>
<feature type="transmembrane region" description="Helical" evidence="8">
    <location>
        <begin position="150"/>
        <end position="171"/>
    </location>
</feature>
<proteinExistence type="inferred from homology"/>
<feature type="transmembrane region" description="Helical" evidence="8">
    <location>
        <begin position="222"/>
        <end position="254"/>
    </location>
</feature>
<evidence type="ECO:0000256" key="5">
    <source>
        <dbReference type="ARBA" id="ARBA00022692"/>
    </source>
</evidence>
<dbReference type="GO" id="GO:0008324">
    <property type="term" value="F:monoatomic cation transmembrane transporter activity"/>
    <property type="evidence" value="ECO:0007669"/>
    <property type="project" value="InterPro"/>
</dbReference>
<evidence type="ECO:0000313" key="11">
    <source>
        <dbReference type="Proteomes" id="UP000184368"/>
    </source>
</evidence>
<evidence type="ECO:0000259" key="9">
    <source>
        <dbReference type="PROSITE" id="PS51202"/>
    </source>
</evidence>
<reference evidence="10 11" key="1">
    <citation type="submission" date="2016-11" db="EMBL/GenBank/DDBJ databases">
        <authorList>
            <person name="Jaros S."/>
            <person name="Januszkiewicz K."/>
            <person name="Wedrychowicz H."/>
        </authorList>
    </citation>
    <scope>NUCLEOTIDE SEQUENCE [LARGE SCALE GENOMIC DNA]</scope>
    <source>
        <strain evidence="10 11">DSM 26897</strain>
    </source>
</reference>
<gene>
    <name evidence="10" type="ORF">SAMN05444008_104138</name>
</gene>
<keyword evidence="4" id="KW-0630">Potassium</keyword>